<proteinExistence type="predicted"/>
<evidence type="ECO:0000313" key="2">
    <source>
        <dbReference type="Proteomes" id="UP001497444"/>
    </source>
</evidence>
<evidence type="ECO:0000313" key="1">
    <source>
        <dbReference type="EMBL" id="CAK9268873.1"/>
    </source>
</evidence>
<dbReference type="EMBL" id="OZ020097">
    <property type="protein sequence ID" value="CAK9268873.1"/>
    <property type="molecule type" value="Genomic_DNA"/>
</dbReference>
<reference evidence="1 2" key="1">
    <citation type="submission" date="2024-02" db="EMBL/GenBank/DDBJ databases">
        <authorList>
            <consortium name="ELIXIR-Norway"/>
            <consortium name="Elixir Norway"/>
        </authorList>
    </citation>
    <scope>NUCLEOTIDE SEQUENCE [LARGE SCALE GENOMIC DNA]</scope>
</reference>
<protein>
    <submittedName>
        <fullName evidence="1">Uncharacterized protein</fullName>
    </submittedName>
</protein>
<keyword evidence="2" id="KW-1185">Reference proteome</keyword>
<name>A0ABP0WT96_9BRYO</name>
<gene>
    <name evidence="1" type="ORF">CSSPJE1EN1_LOCUS14351</name>
</gene>
<organism evidence="1 2">
    <name type="scientific">Sphagnum jensenii</name>
    <dbReference type="NCBI Taxonomy" id="128206"/>
    <lineage>
        <taxon>Eukaryota</taxon>
        <taxon>Viridiplantae</taxon>
        <taxon>Streptophyta</taxon>
        <taxon>Embryophyta</taxon>
        <taxon>Bryophyta</taxon>
        <taxon>Sphagnophytina</taxon>
        <taxon>Sphagnopsida</taxon>
        <taxon>Sphagnales</taxon>
        <taxon>Sphagnaceae</taxon>
        <taxon>Sphagnum</taxon>
    </lineage>
</organism>
<dbReference type="Proteomes" id="UP001497444">
    <property type="component" value="Chromosome 2"/>
</dbReference>
<sequence length="73" mass="8052">MAMAEGRTQARYDRVSSVVAAVAAAMVPATGSDHFCCSLLFLFNLNNFLFRRLLPCLCFASLRWGGVLDCCWS</sequence>
<accession>A0ABP0WT96</accession>